<protein>
    <recommendedName>
        <fullName evidence="1">Aminoglycoside phosphotransferase domain-containing protein</fullName>
    </recommendedName>
</protein>
<dbReference type="Proteomes" id="UP000636793">
    <property type="component" value="Unassembled WGS sequence"/>
</dbReference>
<dbReference type="Gene3D" id="3.90.1200.10">
    <property type="match status" value="1"/>
</dbReference>
<keyword evidence="3" id="KW-1185">Reference proteome</keyword>
<organism evidence="2 3">
    <name type="scientific">Flexivirga endophytica</name>
    <dbReference type="NCBI Taxonomy" id="1849103"/>
    <lineage>
        <taxon>Bacteria</taxon>
        <taxon>Bacillati</taxon>
        <taxon>Actinomycetota</taxon>
        <taxon>Actinomycetes</taxon>
        <taxon>Micrococcales</taxon>
        <taxon>Dermacoccaceae</taxon>
        <taxon>Flexivirga</taxon>
    </lineage>
</organism>
<reference evidence="2" key="2">
    <citation type="submission" date="2020-09" db="EMBL/GenBank/DDBJ databases">
        <authorList>
            <person name="Sun Q."/>
            <person name="Zhou Y."/>
        </authorList>
    </citation>
    <scope>NUCLEOTIDE SEQUENCE</scope>
    <source>
        <strain evidence="2">CGMCC 1.15085</strain>
    </source>
</reference>
<dbReference type="Pfam" id="PF01636">
    <property type="entry name" value="APH"/>
    <property type="match status" value="1"/>
</dbReference>
<reference evidence="2" key="1">
    <citation type="journal article" date="2014" name="Int. J. Syst. Evol. Microbiol.">
        <title>Complete genome sequence of Corynebacterium casei LMG S-19264T (=DSM 44701T), isolated from a smear-ripened cheese.</title>
        <authorList>
            <consortium name="US DOE Joint Genome Institute (JGI-PGF)"/>
            <person name="Walter F."/>
            <person name="Albersmeier A."/>
            <person name="Kalinowski J."/>
            <person name="Ruckert C."/>
        </authorList>
    </citation>
    <scope>NUCLEOTIDE SEQUENCE</scope>
    <source>
        <strain evidence="2">CGMCC 1.15085</strain>
    </source>
</reference>
<sequence length="324" mass="36120">MDPPRTVDRLLATFGVPADVVAVAEVGRAWSNRVWSVRTTRGHYAVKELLNPWGDPLWREWLEEAIRFEQFAVDAGVRSPNLLRTGTGDAVVDLDGRTFRAHEWIEDSRPCPDGSANASIVRAVARDLATMHALGVEPTRQDVFPVPTTATCDGWPDLIGELQQVASPYAHDAERIALEVATIRSWFVRRPDGRMVMSHGDVDQKNLLLANGSTWLVDWDVAAPWLPAEEAMRTAMSLANWTSPVIVDDFLATYFREGGEAFEPDASLLAHDLRISLDWLDRCLRIASGLLPAERHRVAEARQQIDAEMHRLPNHVAIVGDLAR</sequence>
<dbReference type="RefSeq" id="WP_188838075.1">
    <property type="nucleotide sequence ID" value="NZ_BMHI01000005.1"/>
</dbReference>
<evidence type="ECO:0000259" key="1">
    <source>
        <dbReference type="Pfam" id="PF01636"/>
    </source>
</evidence>
<proteinExistence type="predicted"/>
<dbReference type="SUPFAM" id="SSF56112">
    <property type="entry name" value="Protein kinase-like (PK-like)"/>
    <property type="match status" value="1"/>
</dbReference>
<feature type="domain" description="Aminoglycoside phosphotransferase" evidence="1">
    <location>
        <begin position="25"/>
        <end position="258"/>
    </location>
</feature>
<accession>A0A916TCD5</accession>
<dbReference type="AlphaFoldDB" id="A0A916TCD5"/>
<name>A0A916TCD5_9MICO</name>
<dbReference type="EMBL" id="BMHI01000005">
    <property type="protein sequence ID" value="GGB39096.1"/>
    <property type="molecule type" value="Genomic_DNA"/>
</dbReference>
<gene>
    <name evidence="2" type="ORF">GCM10011492_32360</name>
</gene>
<evidence type="ECO:0000313" key="2">
    <source>
        <dbReference type="EMBL" id="GGB39096.1"/>
    </source>
</evidence>
<dbReference type="InterPro" id="IPR002575">
    <property type="entry name" value="Aminoglycoside_PTrfase"/>
</dbReference>
<comment type="caution">
    <text evidence="2">The sequence shown here is derived from an EMBL/GenBank/DDBJ whole genome shotgun (WGS) entry which is preliminary data.</text>
</comment>
<dbReference type="InterPro" id="IPR011009">
    <property type="entry name" value="Kinase-like_dom_sf"/>
</dbReference>
<evidence type="ECO:0000313" key="3">
    <source>
        <dbReference type="Proteomes" id="UP000636793"/>
    </source>
</evidence>